<organism evidence="5 6">
    <name type="scientific">Orchesella dallaii</name>
    <dbReference type="NCBI Taxonomy" id="48710"/>
    <lineage>
        <taxon>Eukaryota</taxon>
        <taxon>Metazoa</taxon>
        <taxon>Ecdysozoa</taxon>
        <taxon>Arthropoda</taxon>
        <taxon>Hexapoda</taxon>
        <taxon>Collembola</taxon>
        <taxon>Entomobryomorpha</taxon>
        <taxon>Entomobryoidea</taxon>
        <taxon>Orchesellidae</taxon>
        <taxon>Orchesellinae</taxon>
        <taxon>Orchesella</taxon>
    </lineage>
</organism>
<evidence type="ECO:0000259" key="4">
    <source>
        <dbReference type="PROSITE" id="PS50206"/>
    </source>
</evidence>
<dbReference type="InterPro" id="IPR000195">
    <property type="entry name" value="Rab-GAP-TBC_dom"/>
</dbReference>
<dbReference type="Proteomes" id="UP001642540">
    <property type="component" value="Unassembled WGS sequence"/>
</dbReference>
<feature type="domain" description="Rab-GAP TBC" evidence="3">
    <location>
        <begin position="515"/>
        <end position="700"/>
    </location>
</feature>
<keyword evidence="1" id="KW-0343">GTPase activation</keyword>
<comment type="caution">
    <text evidence="5">The sequence shown here is derived from an EMBL/GenBank/DDBJ whole genome shotgun (WGS) entry which is preliminary data.</text>
</comment>
<dbReference type="PANTHER" id="PTHR22957">
    <property type="entry name" value="TBC1 DOMAIN FAMILY MEMBER GTPASE-ACTIVATING PROTEIN"/>
    <property type="match status" value="1"/>
</dbReference>
<evidence type="ECO:0000259" key="2">
    <source>
        <dbReference type="PROSITE" id="PS50011"/>
    </source>
</evidence>
<dbReference type="PROSITE" id="PS50011">
    <property type="entry name" value="PROTEIN_KINASE_DOM"/>
    <property type="match status" value="1"/>
</dbReference>
<feature type="domain" description="Rhodanese" evidence="4">
    <location>
        <begin position="838"/>
        <end position="937"/>
    </location>
</feature>
<dbReference type="SUPFAM" id="SSF47923">
    <property type="entry name" value="Ypt/Rab-GAP domain of gyp1p"/>
    <property type="match status" value="2"/>
</dbReference>
<dbReference type="Gene3D" id="1.10.510.10">
    <property type="entry name" value="Transferase(Phosphotransferase) domain 1"/>
    <property type="match status" value="1"/>
</dbReference>
<evidence type="ECO:0000313" key="6">
    <source>
        <dbReference type="Proteomes" id="UP001642540"/>
    </source>
</evidence>
<dbReference type="SUPFAM" id="SSF56112">
    <property type="entry name" value="Protein kinase-like (PK-like)"/>
    <property type="match status" value="1"/>
</dbReference>
<protein>
    <recommendedName>
        <fullName evidence="7">TBC domain-containing protein kinase-like protein</fullName>
    </recommendedName>
</protein>
<evidence type="ECO:0000313" key="5">
    <source>
        <dbReference type="EMBL" id="CAL8071726.1"/>
    </source>
</evidence>
<dbReference type="SUPFAM" id="SSF52821">
    <property type="entry name" value="Rhodanese/Cell cycle control phosphatase"/>
    <property type="match status" value="1"/>
</dbReference>
<dbReference type="Gene3D" id="3.40.250.10">
    <property type="entry name" value="Rhodanese-like domain"/>
    <property type="match status" value="1"/>
</dbReference>
<proteinExistence type="predicted"/>
<dbReference type="PROSITE" id="PS50206">
    <property type="entry name" value="RHODANESE_3"/>
    <property type="match status" value="1"/>
</dbReference>
<dbReference type="EMBL" id="CAXLJM020000006">
    <property type="protein sequence ID" value="CAL8071726.1"/>
    <property type="molecule type" value="Genomic_DNA"/>
</dbReference>
<dbReference type="SMART" id="SM00450">
    <property type="entry name" value="RHOD"/>
    <property type="match status" value="1"/>
</dbReference>
<dbReference type="InterPro" id="IPR035969">
    <property type="entry name" value="Rab-GAP_TBC_sf"/>
</dbReference>
<dbReference type="InterPro" id="IPR001763">
    <property type="entry name" value="Rhodanese-like_dom"/>
</dbReference>
<name>A0ABP1PS36_9HEXA</name>
<dbReference type="PANTHER" id="PTHR22957:SF168">
    <property type="entry name" value="TBC DOMAIN-CONTAINING PROTEIN KINASE-LIKE PROTEIN"/>
    <property type="match status" value="1"/>
</dbReference>
<dbReference type="Pfam" id="PF00581">
    <property type="entry name" value="Rhodanese"/>
    <property type="match status" value="1"/>
</dbReference>
<evidence type="ECO:0008006" key="7">
    <source>
        <dbReference type="Google" id="ProtNLM"/>
    </source>
</evidence>
<reference evidence="5 6" key="1">
    <citation type="submission" date="2024-08" db="EMBL/GenBank/DDBJ databases">
        <authorList>
            <person name="Cucini C."/>
            <person name="Frati F."/>
        </authorList>
    </citation>
    <scope>NUCLEOTIDE SEQUENCE [LARGE SCALE GENOMIC DNA]</scope>
</reference>
<dbReference type="Gene3D" id="1.10.8.270">
    <property type="entry name" value="putative rabgap domain of human tbc1 domain family member 14 like domains"/>
    <property type="match status" value="1"/>
</dbReference>
<dbReference type="InterPro" id="IPR036873">
    <property type="entry name" value="Rhodanese-like_dom_sf"/>
</dbReference>
<keyword evidence="6" id="KW-1185">Reference proteome</keyword>
<dbReference type="SMART" id="SM00164">
    <property type="entry name" value="TBC"/>
    <property type="match status" value="1"/>
</dbReference>
<dbReference type="Pfam" id="PF00069">
    <property type="entry name" value="Pkinase"/>
    <property type="match status" value="1"/>
</dbReference>
<dbReference type="InterPro" id="IPR000719">
    <property type="entry name" value="Prot_kinase_dom"/>
</dbReference>
<sequence length="940" mass="107106">MKMALPWEDRRLGSAQFGVVFFTSSQRQETCGTNGLPLTPNSIRILGKSQYLKSLNHPNLVQYVDVIRAKHERIVVVSEFHSNNLRKLIKSGQIELGTINASSEILKIGRQILSGLEYLNKHGITNRNLQLENIMLDEEGNVKMFNYGLYYMTNCGKFITFPIGSPKYFAPEILHHNTKKGQLMHYCDTWSLGLILVELVLGKELWVDLKLSEIIIKIKGFRGSSNVFKSILEEEGQLDIVQKLSPGVRTLIEKCLIVDPVARPWPKQLLKDMRIFSQDVQVDSCKAECDLQDEIQLDSNVAMDSHAHIFRSLTLPFTTNFSQSCSVDESHDNQQVNGDDQNRSNLQYFSIEKSAEMPLSTDTSDLLKGRSLKEVYYLWQLAGGDVIAELKRQGLTRKKPAVLSLPNSMTLEGESSGKSKERGLLLDQTVIILPLNELRKRLNDIPAEDYYPLLEFPQYHPRSENGIFVEETSTLPLIIREKDIEYQFHRIVLFDRLLGSYPFTKSVIYKEAILDIPPFFRANIWSCLLGIDGDVAHNYYSIDKETPTSTDRQIEVDIPRCHQYDELLSSPTGHQKFKRVLKAWVVSNKEYVYWQGLDSLCAPFLYLNFNNEAMAYSCLSAFIPKYLYNFFLKDNSVIIQEFLAKFSQLIAFHDPQLTNHLDSIGFIPELYAIPWFLTMFSHVFPLHKIFHLWDKLLLSDSSFSLCIGLSILFQLRESLLNSGFNECILLFSDMPEINIERCVKDSVEVYCNTPRSALCRKFDPPCTTQCSDLGRQVTLYDSDTHFRTTDKPPLKSSPSTDALKTEAISLADLKCEKCTRISGEDFLELLDLTRSKFQQPKMIVIDVRNHEDYNRGAIPGSINMPFVTAFAQDDSLISCSELSILNANIGKIIVVVGNRGDSAVKFAEKILRLDYPKICVLHRGIDIFRSSDILVVPTTV</sequence>
<dbReference type="Gene3D" id="1.10.472.80">
    <property type="entry name" value="Ypt/Rab-GAP domain of gyp1p, domain 3"/>
    <property type="match status" value="1"/>
</dbReference>
<evidence type="ECO:0000256" key="1">
    <source>
        <dbReference type="ARBA" id="ARBA00022468"/>
    </source>
</evidence>
<dbReference type="PROSITE" id="PS50086">
    <property type="entry name" value="TBC_RABGAP"/>
    <property type="match status" value="1"/>
</dbReference>
<dbReference type="Pfam" id="PF00566">
    <property type="entry name" value="RabGAP-TBC"/>
    <property type="match status" value="1"/>
</dbReference>
<gene>
    <name evidence="5" type="ORF">ODALV1_LOCUS1851</name>
</gene>
<evidence type="ECO:0000259" key="3">
    <source>
        <dbReference type="PROSITE" id="PS50086"/>
    </source>
</evidence>
<accession>A0ABP1PS36</accession>
<dbReference type="InterPro" id="IPR011009">
    <property type="entry name" value="Kinase-like_dom_sf"/>
</dbReference>
<feature type="domain" description="Protein kinase" evidence="2">
    <location>
        <begin position="6"/>
        <end position="276"/>
    </location>
</feature>